<protein>
    <submittedName>
        <fullName evidence="1">Uncharacterized protein</fullName>
    </submittedName>
</protein>
<comment type="caution">
    <text evidence="1">The sequence shown here is derived from an EMBL/GenBank/DDBJ whole genome shotgun (WGS) entry which is preliminary data.</text>
</comment>
<evidence type="ECO:0000313" key="2">
    <source>
        <dbReference type="Proteomes" id="UP000799755"/>
    </source>
</evidence>
<organism evidence="1 2">
    <name type="scientific">Lindgomyces ingoldianus</name>
    <dbReference type="NCBI Taxonomy" id="673940"/>
    <lineage>
        <taxon>Eukaryota</taxon>
        <taxon>Fungi</taxon>
        <taxon>Dikarya</taxon>
        <taxon>Ascomycota</taxon>
        <taxon>Pezizomycotina</taxon>
        <taxon>Dothideomycetes</taxon>
        <taxon>Pleosporomycetidae</taxon>
        <taxon>Pleosporales</taxon>
        <taxon>Lindgomycetaceae</taxon>
        <taxon>Lindgomyces</taxon>
    </lineage>
</organism>
<keyword evidence="2" id="KW-1185">Reference proteome</keyword>
<sequence>MITESARAGAVGCTNIRGSAGQDDGLLIARSVSRGGGLDGYIRQRRLEQGICVLLEAGATNTLAAALKLAVLGNLKIHGGLQRLGQVLHVVNSSDDIYLCFFCRFPLLSRVYSLASDVFSTLWRTETDTRQRRSEESKTQSSQKSLQIPIPRSARTGFTIHLRWQYRPPWKKGLLMPGLSLKQLY</sequence>
<dbReference type="EMBL" id="MU003497">
    <property type="protein sequence ID" value="KAF2474806.1"/>
    <property type="molecule type" value="Genomic_DNA"/>
</dbReference>
<evidence type="ECO:0000313" key="1">
    <source>
        <dbReference type="EMBL" id="KAF2474806.1"/>
    </source>
</evidence>
<proteinExistence type="predicted"/>
<reference evidence="1" key="1">
    <citation type="journal article" date="2020" name="Stud. Mycol.">
        <title>101 Dothideomycetes genomes: a test case for predicting lifestyles and emergence of pathogens.</title>
        <authorList>
            <person name="Haridas S."/>
            <person name="Albert R."/>
            <person name="Binder M."/>
            <person name="Bloem J."/>
            <person name="Labutti K."/>
            <person name="Salamov A."/>
            <person name="Andreopoulos B."/>
            <person name="Baker S."/>
            <person name="Barry K."/>
            <person name="Bills G."/>
            <person name="Bluhm B."/>
            <person name="Cannon C."/>
            <person name="Castanera R."/>
            <person name="Culley D."/>
            <person name="Daum C."/>
            <person name="Ezra D."/>
            <person name="Gonzalez J."/>
            <person name="Henrissat B."/>
            <person name="Kuo A."/>
            <person name="Liang C."/>
            <person name="Lipzen A."/>
            <person name="Lutzoni F."/>
            <person name="Magnuson J."/>
            <person name="Mondo S."/>
            <person name="Nolan M."/>
            <person name="Ohm R."/>
            <person name="Pangilinan J."/>
            <person name="Park H.-J."/>
            <person name="Ramirez L."/>
            <person name="Alfaro M."/>
            <person name="Sun H."/>
            <person name="Tritt A."/>
            <person name="Yoshinaga Y."/>
            <person name="Zwiers L.-H."/>
            <person name="Turgeon B."/>
            <person name="Goodwin S."/>
            <person name="Spatafora J."/>
            <person name="Crous P."/>
            <person name="Grigoriev I."/>
        </authorList>
    </citation>
    <scope>NUCLEOTIDE SEQUENCE</scope>
    <source>
        <strain evidence="1">ATCC 200398</strain>
    </source>
</reference>
<accession>A0ACB6R6L8</accession>
<gene>
    <name evidence="1" type="ORF">BDR25DRAFT_351311</name>
</gene>
<name>A0ACB6R6L8_9PLEO</name>
<dbReference type="Proteomes" id="UP000799755">
    <property type="component" value="Unassembled WGS sequence"/>
</dbReference>